<evidence type="ECO:0000313" key="2">
    <source>
        <dbReference type="Proteomes" id="UP000634672"/>
    </source>
</evidence>
<dbReference type="Proteomes" id="UP000634672">
    <property type="component" value="Unassembled WGS sequence"/>
</dbReference>
<evidence type="ECO:0000313" key="1">
    <source>
        <dbReference type="EMBL" id="MBC5708385.1"/>
    </source>
</evidence>
<comment type="caution">
    <text evidence="1">The sequence shown here is derived from an EMBL/GenBank/DDBJ whole genome shotgun (WGS) entry which is preliminary data.</text>
</comment>
<name>A0ABR7H5C3_9FIRM</name>
<sequence>MTVLDILSVCKAEEGSGVVPPLTDDNAADGKIGSAVTVVSGRMEH</sequence>
<organism evidence="1 2">
    <name type="scientific">Hungatella hominis</name>
    <dbReference type="NCBI Taxonomy" id="2763050"/>
    <lineage>
        <taxon>Bacteria</taxon>
        <taxon>Bacillati</taxon>
        <taxon>Bacillota</taxon>
        <taxon>Clostridia</taxon>
        <taxon>Lachnospirales</taxon>
        <taxon>Lachnospiraceae</taxon>
        <taxon>Hungatella</taxon>
    </lineage>
</organism>
<gene>
    <name evidence="1" type="ORF">H8S75_10535</name>
</gene>
<keyword evidence="2" id="KW-1185">Reference proteome</keyword>
<dbReference type="EMBL" id="JACOPB010000003">
    <property type="protein sequence ID" value="MBC5708385.1"/>
    <property type="molecule type" value="Genomic_DNA"/>
</dbReference>
<proteinExistence type="predicted"/>
<reference evidence="1 2" key="1">
    <citation type="submission" date="2020-08" db="EMBL/GenBank/DDBJ databases">
        <title>Genome public.</title>
        <authorList>
            <person name="Liu C."/>
            <person name="Sun Q."/>
        </authorList>
    </citation>
    <scope>NUCLEOTIDE SEQUENCE [LARGE SCALE GENOMIC DNA]</scope>
    <source>
        <strain evidence="1 2">NSJ-66</strain>
    </source>
</reference>
<dbReference type="RefSeq" id="WP_187021344.1">
    <property type="nucleotide sequence ID" value="NZ_JACOPB010000003.1"/>
</dbReference>
<accession>A0ABR7H5C3</accession>
<protein>
    <submittedName>
        <fullName evidence="1">Uncharacterized protein</fullName>
    </submittedName>
</protein>